<organism evidence="1 2">
    <name type="scientific">Caenorhabditis nigoni</name>
    <dbReference type="NCBI Taxonomy" id="1611254"/>
    <lineage>
        <taxon>Eukaryota</taxon>
        <taxon>Metazoa</taxon>
        <taxon>Ecdysozoa</taxon>
        <taxon>Nematoda</taxon>
        <taxon>Chromadorea</taxon>
        <taxon>Rhabditida</taxon>
        <taxon>Rhabditina</taxon>
        <taxon>Rhabditomorpha</taxon>
        <taxon>Rhabditoidea</taxon>
        <taxon>Rhabditidae</taxon>
        <taxon>Peloderinae</taxon>
        <taxon>Caenorhabditis</taxon>
    </lineage>
</organism>
<evidence type="ECO:0000313" key="2">
    <source>
        <dbReference type="Proteomes" id="UP000230233"/>
    </source>
</evidence>
<dbReference type="EMBL" id="PDUG01000006">
    <property type="protein sequence ID" value="PIC17439.1"/>
    <property type="molecule type" value="Genomic_DNA"/>
</dbReference>
<evidence type="ECO:0000313" key="1">
    <source>
        <dbReference type="EMBL" id="PIC17439.1"/>
    </source>
</evidence>
<keyword evidence="2" id="KW-1185">Reference proteome</keyword>
<name>A0A2G5SR82_9PELO</name>
<reference evidence="2" key="1">
    <citation type="submission" date="2017-10" db="EMBL/GenBank/DDBJ databases">
        <title>Rapid genome shrinkage in a self-fertile nematode reveals novel sperm competition proteins.</title>
        <authorList>
            <person name="Yin D."/>
            <person name="Schwarz E.M."/>
            <person name="Thomas C.G."/>
            <person name="Felde R.L."/>
            <person name="Korf I.F."/>
            <person name="Cutter A.D."/>
            <person name="Schartner C.M."/>
            <person name="Ralston E.J."/>
            <person name="Meyer B.J."/>
            <person name="Haag E.S."/>
        </authorList>
    </citation>
    <scope>NUCLEOTIDE SEQUENCE [LARGE SCALE GENOMIC DNA]</scope>
    <source>
        <strain evidence="2">JU1422</strain>
    </source>
</reference>
<dbReference type="Proteomes" id="UP000230233">
    <property type="component" value="Chromosome X"/>
</dbReference>
<gene>
    <name evidence="1" type="primary">Cnig_chr_X.g23678</name>
    <name evidence="1" type="ORF">B9Z55_023678</name>
</gene>
<dbReference type="AlphaFoldDB" id="A0A2G5SR82"/>
<accession>A0A2G5SR82</accession>
<proteinExistence type="predicted"/>
<comment type="caution">
    <text evidence="1">The sequence shown here is derived from an EMBL/GenBank/DDBJ whole genome shotgun (WGS) entry which is preliminary data.</text>
</comment>
<sequence length="238" mass="27820">MHPAVYDLPYLIQKSYMEKKRVADCKNVIEEMKSILMSKGYRLPGQLTSQELILFEVVMVLKGVDLKPDFCKRVLRTTAEKMTREERLDKKKTREQYRRNKIDSFGRVPHYEQFEQTIRVSKRNPFETLDIMNHKNYSKSRHQLLQLARDHLKTLPDNTSQAPLSPPLKHSIAGILASCKSSTPPSFIVMPVYKPIETEELNNMKYEQYSHLFSTIFTTLMPRNQNFLVPDEIIDIVG</sequence>
<protein>
    <submittedName>
        <fullName evidence="1">Uncharacterized protein</fullName>
    </submittedName>
</protein>